<feature type="non-terminal residue" evidence="2">
    <location>
        <position position="1"/>
    </location>
</feature>
<comment type="caution">
    <text evidence="2">The sequence shown here is derived from an EMBL/GenBank/DDBJ whole genome shotgun (WGS) entry which is preliminary data.</text>
</comment>
<name>X0VJC8_9ZZZZ</name>
<dbReference type="PANTHER" id="PTHR37319:SF1">
    <property type="entry name" value="TRANSPOSASE TN5 DIMERISATION DOMAIN-CONTAINING PROTEIN"/>
    <property type="match status" value="1"/>
</dbReference>
<evidence type="ECO:0000256" key="1">
    <source>
        <dbReference type="SAM" id="MobiDB-lite"/>
    </source>
</evidence>
<feature type="region of interest" description="Disordered" evidence="1">
    <location>
        <begin position="222"/>
        <end position="247"/>
    </location>
</feature>
<dbReference type="InterPro" id="IPR054836">
    <property type="entry name" value="Tn5_transposase"/>
</dbReference>
<dbReference type="Gene3D" id="3.90.350.10">
    <property type="entry name" value="Transposase Inhibitor Protein From Tn5, Chain A, domain 1"/>
    <property type="match status" value="1"/>
</dbReference>
<gene>
    <name evidence="2" type="ORF">S01H1_37488</name>
</gene>
<feature type="compositionally biased region" description="Basic residues" evidence="1">
    <location>
        <begin position="222"/>
        <end position="242"/>
    </location>
</feature>
<feature type="non-terminal residue" evidence="2">
    <location>
        <position position="269"/>
    </location>
</feature>
<dbReference type="EMBL" id="BARS01023552">
    <property type="protein sequence ID" value="GAG12588.1"/>
    <property type="molecule type" value="Genomic_DNA"/>
</dbReference>
<sequence length="269" mass="30562">AAKAEVPDRAFSGVAKGDWAAVKAYYRMIDQPDESAVSMPNILLPHRQRTVRRMQGQKTALCVQDGSDLNYNNLHQCEGLGEIGTNQTGAKSRGLYLHSTLAVAPNGLPLGVLRAQCIARDGKSPEEGRSAFEIPIEEKKTFIWIEHHRDLVELAAEMPHTRLIEVCDREADFFEMFDEQRRKPRVDLLIRAKHNRNITEEPLKLFAAVRQVPVQSRVRVHIPRQSARPKRSKQKARPKRPGRTADLAVRYMGIQLRPPQYHEGKEPID</sequence>
<dbReference type="PANTHER" id="PTHR37319">
    <property type="entry name" value="TRANSPOSASE"/>
    <property type="match status" value="1"/>
</dbReference>
<dbReference type="AlphaFoldDB" id="X0VJC8"/>
<proteinExistence type="predicted"/>
<dbReference type="InterPro" id="IPR047768">
    <property type="entry name" value="Tn5p-like"/>
</dbReference>
<dbReference type="InterPro" id="IPR012337">
    <property type="entry name" value="RNaseH-like_sf"/>
</dbReference>
<organism evidence="2">
    <name type="scientific">marine sediment metagenome</name>
    <dbReference type="NCBI Taxonomy" id="412755"/>
    <lineage>
        <taxon>unclassified sequences</taxon>
        <taxon>metagenomes</taxon>
        <taxon>ecological metagenomes</taxon>
    </lineage>
</organism>
<dbReference type="NCBIfam" id="NF033590">
    <property type="entry name" value="transpos_IS4_3"/>
    <property type="match status" value="1"/>
</dbReference>
<reference evidence="2" key="1">
    <citation type="journal article" date="2014" name="Front. Microbiol.">
        <title>High frequency of phylogenetically diverse reductive dehalogenase-homologous genes in deep subseafloor sedimentary metagenomes.</title>
        <authorList>
            <person name="Kawai M."/>
            <person name="Futagami T."/>
            <person name="Toyoda A."/>
            <person name="Takaki Y."/>
            <person name="Nishi S."/>
            <person name="Hori S."/>
            <person name="Arai W."/>
            <person name="Tsubouchi T."/>
            <person name="Morono Y."/>
            <person name="Uchiyama I."/>
            <person name="Ito T."/>
            <person name="Fujiyama A."/>
            <person name="Inagaki F."/>
            <person name="Takami H."/>
        </authorList>
    </citation>
    <scope>NUCLEOTIDE SEQUENCE</scope>
    <source>
        <strain evidence="2">Expedition CK06-06</strain>
    </source>
</reference>
<evidence type="ECO:0000313" key="2">
    <source>
        <dbReference type="EMBL" id="GAG12588.1"/>
    </source>
</evidence>
<accession>X0VJC8</accession>
<evidence type="ECO:0008006" key="3">
    <source>
        <dbReference type="Google" id="ProtNLM"/>
    </source>
</evidence>
<protein>
    <recommendedName>
        <fullName evidence="3">Transposase Tn5-like N-terminal domain-containing protein</fullName>
    </recommendedName>
</protein>
<dbReference type="SUPFAM" id="SSF53098">
    <property type="entry name" value="Ribonuclease H-like"/>
    <property type="match status" value="1"/>
</dbReference>